<organism evidence="5 6">
    <name type="scientific">Peltaster fructicola</name>
    <dbReference type="NCBI Taxonomy" id="286661"/>
    <lineage>
        <taxon>Eukaryota</taxon>
        <taxon>Fungi</taxon>
        <taxon>Dikarya</taxon>
        <taxon>Ascomycota</taxon>
        <taxon>Pezizomycotina</taxon>
        <taxon>Dothideomycetes</taxon>
        <taxon>Dothideomycetes incertae sedis</taxon>
        <taxon>Peltaster</taxon>
    </lineage>
</organism>
<dbReference type="GO" id="GO:0000398">
    <property type="term" value="P:mRNA splicing, via spliceosome"/>
    <property type="evidence" value="ECO:0007669"/>
    <property type="project" value="TreeGrafter"/>
</dbReference>
<dbReference type="Proteomes" id="UP000503462">
    <property type="component" value="Chromosome 2"/>
</dbReference>
<feature type="region of interest" description="Disordered" evidence="3">
    <location>
        <begin position="108"/>
        <end position="197"/>
    </location>
</feature>
<dbReference type="Pfam" id="PF00076">
    <property type="entry name" value="RRM_1"/>
    <property type="match status" value="1"/>
</dbReference>
<dbReference type="InterPro" id="IPR045164">
    <property type="entry name" value="RBM41/RNPC3"/>
</dbReference>
<dbReference type="PROSITE" id="PS50102">
    <property type="entry name" value="RRM"/>
    <property type="match status" value="1"/>
</dbReference>
<protein>
    <recommendedName>
        <fullName evidence="4">RRM domain-containing protein</fullName>
    </recommendedName>
</protein>
<gene>
    <name evidence="5" type="ORF">AMS68_002296</name>
</gene>
<dbReference type="InterPro" id="IPR012677">
    <property type="entry name" value="Nucleotide-bd_a/b_plait_sf"/>
</dbReference>
<dbReference type="InterPro" id="IPR000504">
    <property type="entry name" value="RRM_dom"/>
</dbReference>
<dbReference type="GO" id="GO:0097157">
    <property type="term" value="F:pre-mRNA intronic binding"/>
    <property type="evidence" value="ECO:0007669"/>
    <property type="project" value="TreeGrafter"/>
</dbReference>
<evidence type="ECO:0000256" key="1">
    <source>
        <dbReference type="ARBA" id="ARBA00022884"/>
    </source>
</evidence>
<dbReference type="GO" id="GO:0030626">
    <property type="term" value="F:U12 snRNA binding"/>
    <property type="evidence" value="ECO:0007669"/>
    <property type="project" value="TreeGrafter"/>
</dbReference>
<dbReference type="PANTHER" id="PTHR16105:SF0">
    <property type="entry name" value="RNA-BINDING REGION-CONTAINING PROTEIN 3"/>
    <property type="match status" value="1"/>
</dbReference>
<proteinExistence type="predicted"/>
<feature type="compositionally biased region" description="Acidic residues" evidence="3">
    <location>
        <begin position="174"/>
        <end position="197"/>
    </location>
</feature>
<accession>A0A6H0XQ87</accession>
<dbReference type="Gene3D" id="3.30.70.330">
    <property type="match status" value="1"/>
</dbReference>
<dbReference type="CDD" id="cd12246">
    <property type="entry name" value="RRM1_U1A_like"/>
    <property type="match status" value="1"/>
</dbReference>
<dbReference type="FunFam" id="3.30.70.330:FF:000039">
    <property type="entry name" value="U1 small nuclear ribonucleoprotein A"/>
    <property type="match status" value="1"/>
</dbReference>
<dbReference type="OrthoDB" id="277802at2759"/>
<evidence type="ECO:0000259" key="4">
    <source>
        <dbReference type="PROSITE" id="PS50102"/>
    </source>
</evidence>
<evidence type="ECO:0000256" key="3">
    <source>
        <dbReference type="SAM" id="MobiDB-lite"/>
    </source>
</evidence>
<dbReference type="EMBL" id="CP051140">
    <property type="protein sequence ID" value="QIW96778.1"/>
    <property type="molecule type" value="Genomic_DNA"/>
</dbReference>
<dbReference type="SUPFAM" id="SSF54928">
    <property type="entry name" value="RNA-binding domain, RBD"/>
    <property type="match status" value="1"/>
</dbReference>
<dbReference type="PANTHER" id="PTHR16105">
    <property type="entry name" value="RNA-BINDING REGION-CONTAINING PROTEIN 3"/>
    <property type="match status" value="1"/>
</dbReference>
<sequence>MALEQRMPPAQSLYIQNLPQQLHKEDLRRALYMLFSTHGSVLDVTAMKTRRMRGQAHVLFRDVQTATQAMRACQGFDFFGREMRISYAKARSHTLQKMTGVFEVAPPAEEQAASNTFPPPPGATTSIALPGPPPGLPTGPVDFPKAPTVSNLAAPPSIPQGAPSPQGVKRAREESDEEVSMDEDDDGEGEMDMSDDD</sequence>
<feature type="domain" description="RRM" evidence="4">
    <location>
        <begin position="11"/>
        <end position="90"/>
    </location>
</feature>
<evidence type="ECO:0000256" key="2">
    <source>
        <dbReference type="PROSITE-ProRule" id="PRU00176"/>
    </source>
</evidence>
<keyword evidence="1 2" id="KW-0694">RNA-binding</keyword>
<reference evidence="5 6" key="1">
    <citation type="journal article" date="2016" name="Sci. Rep.">
        <title>Peltaster fructicola genome reveals evolution from an invasive phytopathogen to an ectophytic parasite.</title>
        <authorList>
            <person name="Xu C."/>
            <person name="Chen H."/>
            <person name="Gleason M.L."/>
            <person name="Xu J.R."/>
            <person name="Liu H."/>
            <person name="Zhang R."/>
            <person name="Sun G."/>
        </authorList>
    </citation>
    <scope>NUCLEOTIDE SEQUENCE [LARGE SCALE GENOMIC DNA]</scope>
    <source>
        <strain evidence="5 6">LNHT1506</strain>
    </source>
</reference>
<dbReference type="AlphaFoldDB" id="A0A6H0XQ87"/>
<dbReference type="InterPro" id="IPR035979">
    <property type="entry name" value="RBD_domain_sf"/>
</dbReference>
<dbReference type="SMART" id="SM00360">
    <property type="entry name" value="RRM"/>
    <property type="match status" value="1"/>
</dbReference>
<keyword evidence="6" id="KW-1185">Reference proteome</keyword>
<evidence type="ECO:0000313" key="6">
    <source>
        <dbReference type="Proteomes" id="UP000503462"/>
    </source>
</evidence>
<name>A0A6H0XQ87_9PEZI</name>
<evidence type="ECO:0000313" key="5">
    <source>
        <dbReference type="EMBL" id="QIW96778.1"/>
    </source>
</evidence>